<keyword evidence="3" id="KW-0551">Lipid droplet</keyword>
<proteinExistence type="inferred from homology"/>
<reference evidence="6" key="1">
    <citation type="submission" date="2025-08" db="UniProtKB">
        <authorList>
            <consortium name="Ensembl"/>
        </authorList>
    </citation>
    <scope>IDENTIFICATION</scope>
</reference>
<evidence type="ECO:0000256" key="4">
    <source>
        <dbReference type="PIRNR" id="PIRNR036881"/>
    </source>
</evidence>
<reference evidence="6" key="2">
    <citation type="submission" date="2025-09" db="UniProtKB">
        <authorList>
            <consortium name="Ensembl"/>
        </authorList>
    </citation>
    <scope>IDENTIFICATION</scope>
</reference>
<dbReference type="AlphaFoldDB" id="A0A8C6XMP1"/>
<comment type="subcellular location">
    <subcellularLocation>
        <location evidence="1">Lipid droplet</location>
    </subcellularLocation>
</comment>
<feature type="compositionally biased region" description="Polar residues" evidence="5">
    <location>
        <begin position="456"/>
        <end position="465"/>
    </location>
</feature>
<dbReference type="GO" id="GO:0010890">
    <property type="term" value="P:positive regulation of triglyceride storage"/>
    <property type="evidence" value="ECO:0007669"/>
    <property type="project" value="TreeGrafter"/>
</dbReference>
<organism evidence="6 7">
    <name type="scientific">Naja naja</name>
    <name type="common">Indian cobra</name>
    <dbReference type="NCBI Taxonomy" id="35670"/>
    <lineage>
        <taxon>Eukaryota</taxon>
        <taxon>Metazoa</taxon>
        <taxon>Chordata</taxon>
        <taxon>Craniata</taxon>
        <taxon>Vertebrata</taxon>
        <taxon>Euteleostomi</taxon>
        <taxon>Lepidosauria</taxon>
        <taxon>Squamata</taxon>
        <taxon>Bifurcata</taxon>
        <taxon>Unidentata</taxon>
        <taxon>Episquamata</taxon>
        <taxon>Toxicofera</taxon>
        <taxon>Serpentes</taxon>
        <taxon>Colubroidea</taxon>
        <taxon>Elapidae</taxon>
        <taxon>Elapinae</taxon>
        <taxon>Naja</taxon>
    </lineage>
</organism>
<dbReference type="OrthoDB" id="376826at2759"/>
<dbReference type="PANTHER" id="PTHR14024:SF51">
    <property type="entry name" value="PERILIPIN-RELATED"/>
    <property type="match status" value="1"/>
</dbReference>
<feature type="region of interest" description="Disordered" evidence="5">
    <location>
        <begin position="412"/>
        <end position="486"/>
    </location>
</feature>
<evidence type="ECO:0000256" key="1">
    <source>
        <dbReference type="ARBA" id="ARBA00004502"/>
    </source>
</evidence>
<dbReference type="Gene3D" id="3.30.720.170">
    <property type="entry name" value="Perilipin, alpha-beta domain"/>
    <property type="match status" value="1"/>
</dbReference>
<protein>
    <recommendedName>
        <fullName evidence="4">Perilipin</fullName>
    </recommendedName>
</protein>
<feature type="compositionally biased region" description="Basic and acidic residues" evidence="5">
    <location>
        <begin position="425"/>
        <end position="435"/>
    </location>
</feature>
<dbReference type="Gene3D" id="1.20.120.340">
    <property type="entry name" value="Flagellar protein FliS"/>
    <property type="match status" value="1"/>
</dbReference>
<evidence type="ECO:0000313" key="7">
    <source>
        <dbReference type="Proteomes" id="UP000694559"/>
    </source>
</evidence>
<sequence>CSSDGTVANAACVICQRRNPMSVNIVTRVTNLPLVSSAYQVWSSVYQYAKTTYPCVNTACNIVEMVAAVAVGSARGGAEPLLPHLEPQIATVNEYACKGLDSLEKKLPILQQPTYQDSIALTKSVVSSTVNTARNAASEAKGLITHRAADMINLGKETMNDVQSAGALQEGVEMATLLRQAVASGVDTMLDKTEEMVDYYLPMSEEELGKSRGTTRFLTFPASVDEQRRQQSYFLRLGSLSSKLRSRVYRHSLNRLHVVQENTQDLLGQLQYVINLVSQPWVQIKAQQKLNQILLKWIQSEEGQERRKKENVESATLAMLRSLIQDLSPAYTWLMSTVEVLPRSLRERVDRTQSNLHHLHRSFSTAESFQDLPSGFLTQSQEMISQARDVLHTLAEHLVQITPLNWIVGPFRPQEGGPATSQEESGARRPKETGKGVRASPSEKVATKKMKRIENTTEVDPSESTEAIGALKELLAGSEGEPQEKN</sequence>
<dbReference type="SUPFAM" id="SSF109775">
    <property type="entry name" value="Mannose-6-phosphate receptor binding protein 1 (Tip47), C-terminal domain"/>
    <property type="match status" value="1"/>
</dbReference>
<name>A0A8C6XMP1_NAJNA</name>
<dbReference type="PANTHER" id="PTHR14024">
    <property type="entry name" value="PERILIPIN"/>
    <property type="match status" value="1"/>
</dbReference>
<keyword evidence="7" id="KW-1185">Reference proteome</keyword>
<dbReference type="PIRSF" id="PIRSF036881">
    <property type="entry name" value="PAT"/>
    <property type="match status" value="1"/>
</dbReference>
<dbReference type="InterPro" id="IPR004279">
    <property type="entry name" value="Perilipin"/>
</dbReference>
<dbReference type="Ensembl" id="ENSNNAT00000017692.1">
    <property type="protein sequence ID" value="ENSNNAP00000016858.1"/>
    <property type="gene ID" value="ENSNNAG00000011081.1"/>
</dbReference>
<evidence type="ECO:0000313" key="6">
    <source>
        <dbReference type="Ensembl" id="ENSNNAP00000016858.1"/>
    </source>
</evidence>
<comment type="similarity">
    <text evidence="2 4">Belongs to the perilipin family.</text>
</comment>
<evidence type="ECO:0000256" key="3">
    <source>
        <dbReference type="ARBA" id="ARBA00022677"/>
    </source>
</evidence>
<evidence type="ECO:0000256" key="2">
    <source>
        <dbReference type="ARBA" id="ARBA00006311"/>
    </source>
</evidence>
<dbReference type="Pfam" id="PF03036">
    <property type="entry name" value="Perilipin"/>
    <property type="match status" value="1"/>
</dbReference>
<dbReference type="GO" id="GO:0005811">
    <property type="term" value="C:lipid droplet"/>
    <property type="evidence" value="ECO:0007669"/>
    <property type="project" value="UniProtKB-SubCell"/>
</dbReference>
<accession>A0A8C6XMP1</accession>
<dbReference type="GeneTree" id="ENSGT00950000182920"/>
<dbReference type="GO" id="GO:0019915">
    <property type="term" value="P:lipid storage"/>
    <property type="evidence" value="ECO:0007669"/>
    <property type="project" value="TreeGrafter"/>
</dbReference>
<dbReference type="Proteomes" id="UP000694559">
    <property type="component" value="Unplaced"/>
</dbReference>
<dbReference type="GO" id="GO:0005829">
    <property type="term" value="C:cytosol"/>
    <property type="evidence" value="ECO:0007669"/>
    <property type="project" value="TreeGrafter"/>
</dbReference>
<evidence type="ECO:0000256" key="5">
    <source>
        <dbReference type="SAM" id="MobiDB-lite"/>
    </source>
</evidence>